<evidence type="ECO:0008006" key="3">
    <source>
        <dbReference type="Google" id="ProtNLM"/>
    </source>
</evidence>
<dbReference type="Proteomes" id="UP001222325">
    <property type="component" value="Unassembled WGS sequence"/>
</dbReference>
<keyword evidence="2" id="KW-1185">Reference proteome</keyword>
<organism evidence="1 2">
    <name type="scientific">Mycena belliarum</name>
    <dbReference type="NCBI Taxonomy" id="1033014"/>
    <lineage>
        <taxon>Eukaryota</taxon>
        <taxon>Fungi</taxon>
        <taxon>Dikarya</taxon>
        <taxon>Basidiomycota</taxon>
        <taxon>Agaricomycotina</taxon>
        <taxon>Agaricomycetes</taxon>
        <taxon>Agaricomycetidae</taxon>
        <taxon>Agaricales</taxon>
        <taxon>Marasmiineae</taxon>
        <taxon>Mycenaceae</taxon>
        <taxon>Mycena</taxon>
    </lineage>
</organism>
<comment type="caution">
    <text evidence="1">The sequence shown here is derived from an EMBL/GenBank/DDBJ whole genome shotgun (WGS) entry which is preliminary data.</text>
</comment>
<sequence length="232" mass="25504">MQGAAFVGAAKLNNGGVIFDCKDEATAVWVRQPEVVRQFVAALGGSCVYRPRRTALIAERVAVEALIDTRGFWKTVEADSGLPEGSVESARWIKAVERRAPGQRVAHLSVDFANAEAANLAIDNGLFIQGMHIQVRKSDVEPQRCARCQSFDGHLARACTAPASVCARCAEDHRTTDCLVTDEKRRCGNCKVGGHGAASRECPFFLREKEKRRVRDPTSGYRYIPTADPRTW</sequence>
<evidence type="ECO:0000313" key="2">
    <source>
        <dbReference type="Proteomes" id="UP001222325"/>
    </source>
</evidence>
<reference evidence="1" key="1">
    <citation type="submission" date="2023-03" db="EMBL/GenBank/DDBJ databases">
        <title>Massive genome expansion in bonnet fungi (Mycena s.s.) driven by repeated elements and novel gene families across ecological guilds.</title>
        <authorList>
            <consortium name="Lawrence Berkeley National Laboratory"/>
            <person name="Harder C.B."/>
            <person name="Miyauchi S."/>
            <person name="Viragh M."/>
            <person name="Kuo A."/>
            <person name="Thoen E."/>
            <person name="Andreopoulos B."/>
            <person name="Lu D."/>
            <person name="Skrede I."/>
            <person name="Drula E."/>
            <person name="Henrissat B."/>
            <person name="Morin E."/>
            <person name="Kohler A."/>
            <person name="Barry K."/>
            <person name="LaButti K."/>
            <person name="Morin E."/>
            <person name="Salamov A."/>
            <person name="Lipzen A."/>
            <person name="Mereny Z."/>
            <person name="Hegedus B."/>
            <person name="Baldrian P."/>
            <person name="Stursova M."/>
            <person name="Weitz H."/>
            <person name="Taylor A."/>
            <person name="Grigoriev I.V."/>
            <person name="Nagy L.G."/>
            <person name="Martin F."/>
            <person name="Kauserud H."/>
        </authorList>
    </citation>
    <scope>NUCLEOTIDE SEQUENCE</scope>
    <source>
        <strain evidence="1">CBHHK173m</strain>
    </source>
</reference>
<evidence type="ECO:0000313" key="1">
    <source>
        <dbReference type="EMBL" id="KAJ7091998.1"/>
    </source>
</evidence>
<name>A0AAD6UBI0_9AGAR</name>
<accession>A0AAD6UBI0</accession>
<feature type="non-terminal residue" evidence="1">
    <location>
        <position position="232"/>
    </location>
</feature>
<dbReference type="EMBL" id="JARJCN010000019">
    <property type="protein sequence ID" value="KAJ7091998.1"/>
    <property type="molecule type" value="Genomic_DNA"/>
</dbReference>
<proteinExistence type="predicted"/>
<dbReference type="AlphaFoldDB" id="A0AAD6UBI0"/>
<protein>
    <recommendedName>
        <fullName evidence="3">Gag-like protein</fullName>
    </recommendedName>
</protein>
<gene>
    <name evidence="1" type="ORF">B0H15DRAFT_777815</name>
</gene>